<reference evidence="14" key="1">
    <citation type="submission" date="2022-05" db="EMBL/GenBank/DDBJ databases">
        <title>The Musa troglodytarum L. genome provides insights into the mechanism of non-climacteric behaviour and enrichment of carotenoids.</title>
        <authorList>
            <person name="Wang J."/>
        </authorList>
    </citation>
    <scope>NUCLEOTIDE SEQUENCE</scope>
    <source>
        <tissue evidence="14">Leaf</tissue>
    </source>
</reference>
<dbReference type="GO" id="GO:0061630">
    <property type="term" value="F:ubiquitin protein ligase activity"/>
    <property type="evidence" value="ECO:0007669"/>
    <property type="project" value="UniProtKB-EC"/>
</dbReference>
<comment type="pathway">
    <text evidence="2">Protein modification; protein ubiquitination.</text>
</comment>
<dbReference type="PRINTS" id="PR01415">
    <property type="entry name" value="ANKYRIN"/>
</dbReference>
<evidence type="ECO:0000256" key="5">
    <source>
        <dbReference type="ARBA" id="ARBA00022723"/>
    </source>
</evidence>
<dbReference type="EMBL" id="CP097510">
    <property type="protein sequence ID" value="URE27821.1"/>
    <property type="molecule type" value="Genomic_DNA"/>
</dbReference>
<evidence type="ECO:0000256" key="4">
    <source>
        <dbReference type="ARBA" id="ARBA00022679"/>
    </source>
</evidence>
<evidence type="ECO:0000256" key="7">
    <source>
        <dbReference type="ARBA" id="ARBA00022771"/>
    </source>
</evidence>
<keyword evidence="8" id="KW-0833">Ubl conjugation pathway</keyword>
<dbReference type="InterPro" id="IPR013083">
    <property type="entry name" value="Znf_RING/FYVE/PHD"/>
</dbReference>
<evidence type="ECO:0000259" key="13">
    <source>
        <dbReference type="PROSITE" id="PS50089"/>
    </source>
</evidence>
<dbReference type="SMART" id="SM00248">
    <property type="entry name" value="ANK"/>
    <property type="match status" value="5"/>
</dbReference>
<dbReference type="PROSITE" id="PS50088">
    <property type="entry name" value="ANK_REPEAT"/>
    <property type="match status" value="5"/>
</dbReference>
<dbReference type="GO" id="GO:0000976">
    <property type="term" value="F:transcription cis-regulatory region binding"/>
    <property type="evidence" value="ECO:0007669"/>
    <property type="project" value="TreeGrafter"/>
</dbReference>
<evidence type="ECO:0000256" key="2">
    <source>
        <dbReference type="ARBA" id="ARBA00004906"/>
    </source>
</evidence>
<feature type="repeat" description="ANK" evidence="11">
    <location>
        <begin position="223"/>
        <end position="255"/>
    </location>
</feature>
<evidence type="ECO:0000256" key="3">
    <source>
        <dbReference type="ARBA" id="ARBA00012483"/>
    </source>
</evidence>
<dbReference type="InterPro" id="IPR002110">
    <property type="entry name" value="Ankyrin_rpt"/>
</dbReference>
<keyword evidence="7 12" id="KW-0863">Zinc-finger</keyword>
<evidence type="ECO:0000256" key="8">
    <source>
        <dbReference type="ARBA" id="ARBA00022786"/>
    </source>
</evidence>
<dbReference type="GO" id="GO:0008270">
    <property type="term" value="F:zinc ion binding"/>
    <property type="evidence" value="ECO:0007669"/>
    <property type="project" value="UniProtKB-KW"/>
</dbReference>
<dbReference type="PANTHER" id="PTHR24193:SF121">
    <property type="entry name" value="ADA2A-CONTAINING COMPLEX COMPONENT 3, ISOFORM D"/>
    <property type="match status" value="1"/>
</dbReference>
<protein>
    <recommendedName>
        <fullName evidence="3">RING-type E3 ubiquitin transferase</fullName>
        <ecNumber evidence="3">2.3.2.27</ecNumber>
    </recommendedName>
</protein>
<dbReference type="Gene3D" id="1.25.40.20">
    <property type="entry name" value="Ankyrin repeat-containing domain"/>
    <property type="match status" value="2"/>
</dbReference>
<evidence type="ECO:0000256" key="12">
    <source>
        <dbReference type="PROSITE-ProRule" id="PRU00175"/>
    </source>
</evidence>
<evidence type="ECO:0000313" key="15">
    <source>
        <dbReference type="Proteomes" id="UP001055439"/>
    </source>
</evidence>
<keyword evidence="15" id="KW-1185">Reference proteome</keyword>
<organism evidence="14 15">
    <name type="scientific">Musa troglodytarum</name>
    <name type="common">fe'i banana</name>
    <dbReference type="NCBI Taxonomy" id="320322"/>
    <lineage>
        <taxon>Eukaryota</taxon>
        <taxon>Viridiplantae</taxon>
        <taxon>Streptophyta</taxon>
        <taxon>Embryophyta</taxon>
        <taxon>Tracheophyta</taxon>
        <taxon>Spermatophyta</taxon>
        <taxon>Magnoliopsida</taxon>
        <taxon>Liliopsida</taxon>
        <taxon>Zingiberales</taxon>
        <taxon>Musaceae</taxon>
        <taxon>Musa</taxon>
    </lineage>
</organism>
<feature type="domain" description="RING-type" evidence="13">
    <location>
        <begin position="321"/>
        <end position="371"/>
    </location>
</feature>
<dbReference type="Pfam" id="PF12796">
    <property type="entry name" value="Ank_2"/>
    <property type="match status" value="2"/>
</dbReference>
<dbReference type="InterPro" id="IPR056760">
    <property type="entry name" value="RING_XB3-like"/>
</dbReference>
<feature type="repeat" description="ANK" evidence="11">
    <location>
        <begin position="50"/>
        <end position="82"/>
    </location>
</feature>
<evidence type="ECO:0000256" key="9">
    <source>
        <dbReference type="ARBA" id="ARBA00022833"/>
    </source>
</evidence>
<dbReference type="SUPFAM" id="SSF57850">
    <property type="entry name" value="RING/U-box"/>
    <property type="match status" value="1"/>
</dbReference>
<accession>A0A9E7H584</accession>
<feature type="repeat" description="ANK" evidence="11">
    <location>
        <begin position="180"/>
        <end position="212"/>
    </location>
</feature>
<evidence type="ECO:0000256" key="1">
    <source>
        <dbReference type="ARBA" id="ARBA00000900"/>
    </source>
</evidence>
<sequence>MGFFSVIGNSFGCSTSGERLLSAAREGDLDEAKALIEYNPRLAGYSTFGVKNSPLHFSASHGHHEIVSVLVETGANINLRNYSGQTPLMLACLHGHWEVVQILILFKANIHKKDFLSGGTALHFAALNGHNRCIRLLLADCVPSSPQFWNTMRGRLATEDSFVDFDEVDLCKIVNRRADGGITALHLAALNGHAESVQLLLDLGACVSEVTVNDGATIDLIGAGSTPLHYAACGGNAVCCQVLIARGASLTAENANGWTPLMVARSWHKNWLESILRKEPEGQIAVLPSKYLALPLMSIVKIARECGWRKTKHEPTCVDPCVICLESKCTVATQGCHHEFCTTCALYLCSTNNTSAMVHGPPGSVACPLCRRAIVSFVKLPGTTNTTKDLVRASLSRSLSATHSTTTSNPPTSKAEQITKLDFQQFTAKLFASNQHCRYLLEHLKSSPFSIELDFLFSSLSLYQLVACVFFLLVSDVDRE</sequence>
<dbReference type="Proteomes" id="UP001055439">
    <property type="component" value="Chromosome 8"/>
</dbReference>
<dbReference type="EC" id="2.3.2.27" evidence="3"/>
<dbReference type="PROSITE" id="PS50089">
    <property type="entry name" value="ZF_RING_2"/>
    <property type="match status" value="1"/>
</dbReference>
<dbReference type="AlphaFoldDB" id="A0A9E7H584"/>
<proteinExistence type="predicted"/>
<keyword evidence="10 11" id="KW-0040">ANK repeat</keyword>
<dbReference type="OrthoDB" id="20872at2759"/>
<gene>
    <name evidence="14" type="ORF">MUK42_08065</name>
</gene>
<dbReference type="PROSITE" id="PS00518">
    <property type="entry name" value="ZF_RING_1"/>
    <property type="match status" value="1"/>
</dbReference>
<comment type="catalytic activity">
    <reaction evidence="1">
        <text>S-ubiquitinyl-[E2 ubiquitin-conjugating enzyme]-L-cysteine + [acceptor protein]-L-lysine = [E2 ubiquitin-conjugating enzyme]-L-cysteine + N(6)-ubiquitinyl-[acceptor protein]-L-lysine.</text>
        <dbReference type="EC" id="2.3.2.27"/>
    </reaction>
</comment>
<dbReference type="Pfam" id="PF00023">
    <property type="entry name" value="Ank"/>
    <property type="match status" value="2"/>
</dbReference>
<dbReference type="PANTHER" id="PTHR24193">
    <property type="entry name" value="ANKYRIN REPEAT PROTEIN"/>
    <property type="match status" value="1"/>
</dbReference>
<dbReference type="InterPro" id="IPR017907">
    <property type="entry name" value="Znf_RING_CS"/>
</dbReference>
<keyword evidence="9" id="KW-0862">Zinc</keyword>
<dbReference type="InterPro" id="IPR036770">
    <property type="entry name" value="Ankyrin_rpt-contain_sf"/>
</dbReference>
<dbReference type="SMART" id="SM00184">
    <property type="entry name" value="RING"/>
    <property type="match status" value="1"/>
</dbReference>
<keyword evidence="5" id="KW-0479">Metal-binding</keyword>
<evidence type="ECO:0000256" key="11">
    <source>
        <dbReference type="PROSITE-ProRule" id="PRU00023"/>
    </source>
</evidence>
<dbReference type="InterPro" id="IPR050663">
    <property type="entry name" value="Ankyrin-SOCS_Box"/>
</dbReference>
<keyword evidence="6" id="KW-0677">Repeat</keyword>
<evidence type="ECO:0000313" key="14">
    <source>
        <dbReference type="EMBL" id="URE27821.1"/>
    </source>
</evidence>
<evidence type="ECO:0000256" key="6">
    <source>
        <dbReference type="ARBA" id="ARBA00022737"/>
    </source>
</evidence>
<dbReference type="InterPro" id="IPR001841">
    <property type="entry name" value="Znf_RING"/>
</dbReference>
<dbReference type="PROSITE" id="PS50297">
    <property type="entry name" value="ANK_REP_REGION"/>
    <property type="match status" value="5"/>
</dbReference>
<dbReference type="SUPFAM" id="SSF48403">
    <property type="entry name" value="Ankyrin repeat"/>
    <property type="match status" value="1"/>
</dbReference>
<name>A0A9E7H584_9LILI</name>
<feature type="repeat" description="ANK" evidence="11">
    <location>
        <begin position="117"/>
        <end position="138"/>
    </location>
</feature>
<dbReference type="GO" id="GO:0045944">
    <property type="term" value="P:positive regulation of transcription by RNA polymerase II"/>
    <property type="evidence" value="ECO:0007669"/>
    <property type="project" value="TreeGrafter"/>
</dbReference>
<dbReference type="GO" id="GO:0005634">
    <property type="term" value="C:nucleus"/>
    <property type="evidence" value="ECO:0007669"/>
    <property type="project" value="TreeGrafter"/>
</dbReference>
<keyword evidence="4" id="KW-0808">Transferase</keyword>
<dbReference type="Pfam" id="PF24921">
    <property type="entry name" value="RING_XB3-XBAT31"/>
    <property type="match status" value="1"/>
</dbReference>
<feature type="repeat" description="ANK" evidence="11">
    <location>
        <begin position="83"/>
        <end position="115"/>
    </location>
</feature>
<evidence type="ECO:0000256" key="10">
    <source>
        <dbReference type="ARBA" id="ARBA00023043"/>
    </source>
</evidence>
<dbReference type="Gene3D" id="3.30.40.10">
    <property type="entry name" value="Zinc/RING finger domain, C3HC4 (zinc finger)"/>
    <property type="match status" value="1"/>
</dbReference>